<keyword evidence="2" id="KW-1185">Reference proteome</keyword>
<accession>A0ABS6JHZ7</accession>
<organism evidence="1 2">
    <name type="scientific">Evansella tamaricis</name>
    <dbReference type="NCBI Taxonomy" id="2069301"/>
    <lineage>
        <taxon>Bacteria</taxon>
        <taxon>Bacillati</taxon>
        <taxon>Bacillota</taxon>
        <taxon>Bacilli</taxon>
        <taxon>Bacillales</taxon>
        <taxon>Bacillaceae</taxon>
        <taxon>Evansella</taxon>
    </lineage>
</organism>
<dbReference type="EMBL" id="JAHQCS010000131">
    <property type="protein sequence ID" value="MBU9713296.1"/>
    <property type="molecule type" value="Genomic_DNA"/>
</dbReference>
<proteinExistence type="predicted"/>
<protein>
    <recommendedName>
        <fullName evidence="3">DUF4773 domain-containing protein</fullName>
    </recommendedName>
</protein>
<dbReference type="RefSeq" id="WP_217067454.1">
    <property type="nucleotide sequence ID" value="NZ_JAHQCS010000131.1"/>
</dbReference>
<reference evidence="1 2" key="1">
    <citation type="submission" date="2021-06" db="EMBL/GenBank/DDBJ databases">
        <title>Bacillus sp. RD4P76, an endophyte from a halophyte.</title>
        <authorList>
            <person name="Sun J.-Q."/>
        </authorList>
    </citation>
    <scope>NUCLEOTIDE SEQUENCE [LARGE SCALE GENOMIC DNA]</scope>
    <source>
        <strain evidence="1 2">CGMCC 1.15917</strain>
    </source>
</reference>
<sequence>MSDFERLCVRVPKVYDWVTRQVDKDFNFMGTRGLDDLEFTCNGTPDADPCAFLEPGEDFIVNAIPTDQDGNQIDLDDIDCTEVGNRRNVYVEELGIELQAVKLKVQGYFVIELYMEDDLNNPFCVSTPIPFCVFEKFLLCAPEGTDIECHIFDLFGTGVVCCNNGEFLDLAFTLTICQSVQVEADVKVEVEGKICQPREDIIEPIVDRLCPDIAFPPQCPEIFPPKNC</sequence>
<gene>
    <name evidence="1" type="ORF">KS419_16310</name>
</gene>
<evidence type="ECO:0008006" key="3">
    <source>
        <dbReference type="Google" id="ProtNLM"/>
    </source>
</evidence>
<evidence type="ECO:0000313" key="2">
    <source>
        <dbReference type="Proteomes" id="UP000784880"/>
    </source>
</evidence>
<dbReference type="Proteomes" id="UP000784880">
    <property type="component" value="Unassembled WGS sequence"/>
</dbReference>
<name>A0ABS6JHZ7_9BACI</name>
<evidence type="ECO:0000313" key="1">
    <source>
        <dbReference type="EMBL" id="MBU9713296.1"/>
    </source>
</evidence>
<comment type="caution">
    <text evidence="1">The sequence shown here is derived from an EMBL/GenBank/DDBJ whole genome shotgun (WGS) entry which is preliminary data.</text>
</comment>